<evidence type="ECO:0000313" key="1">
    <source>
        <dbReference type="EMBL" id="MPC80555.1"/>
    </source>
</evidence>
<dbReference type="Proteomes" id="UP000324222">
    <property type="component" value="Unassembled WGS sequence"/>
</dbReference>
<protein>
    <recommendedName>
        <fullName evidence="3">Reverse transcriptase zinc-binding domain-containing protein</fullName>
    </recommendedName>
</protein>
<reference evidence="1 2" key="1">
    <citation type="submission" date="2019-05" db="EMBL/GenBank/DDBJ databases">
        <title>Another draft genome of Portunus trituberculatus and its Hox gene families provides insights of decapod evolution.</title>
        <authorList>
            <person name="Jeong J.-H."/>
            <person name="Song I."/>
            <person name="Kim S."/>
            <person name="Choi T."/>
            <person name="Kim D."/>
            <person name="Ryu S."/>
            <person name="Kim W."/>
        </authorList>
    </citation>
    <scope>NUCLEOTIDE SEQUENCE [LARGE SCALE GENOMIC DNA]</scope>
    <source>
        <tissue evidence="1">Muscle</tissue>
    </source>
</reference>
<accession>A0A5B7IEA4</accession>
<proteinExistence type="predicted"/>
<evidence type="ECO:0000313" key="2">
    <source>
        <dbReference type="Proteomes" id="UP000324222"/>
    </source>
</evidence>
<organism evidence="1 2">
    <name type="scientific">Portunus trituberculatus</name>
    <name type="common">Swimming crab</name>
    <name type="synonym">Neptunus trituberculatus</name>
    <dbReference type="NCBI Taxonomy" id="210409"/>
    <lineage>
        <taxon>Eukaryota</taxon>
        <taxon>Metazoa</taxon>
        <taxon>Ecdysozoa</taxon>
        <taxon>Arthropoda</taxon>
        <taxon>Crustacea</taxon>
        <taxon>Multicrustacea</taxon>
        <taxon>Malacostraca</taxon>
        <taxon>Eumalacostraca</taxon>
        <taxon>Eucarida</taxon>
        <taxon>Decapoda</taxon>
        <taxon>Pleocyemata</taxon>
        <taxon>Brachyura</taxon>
        <taxon>Eubrachyura</taxon>
        <taxon>Portunoidea</taxon>
        <taxon>Portunidae</taxon>
        <taxon>Portuninae</taxon>
        <taxon>Portunus</taxon>
    </lineage>
</organism>
<comment type="caution">
    <text evidence="1">The sequence shown here is derived from an EMBL/GenBank/DDBJ whole genome shotgun (WGS) entry which is preliminary data.</text>
</comment>
<gene>
    <name evidence="1" type="ORF">E2C01_075135</name>
</gene>
<keyword evidence="2" id="KW-1185">Reference proteome</keyword>
<sequence length="121" mass="13452">MGGSSVGKDERRYKIQTVSQSQEGAQATAAITCLRLGHTTLSAHLNRLHLSPDHFCPWCRTTPEAMKHFLLQCHASTLTTLRYTHGSPLWPSQHSTYPPSWQLLVSTRPSNLLSFALLVPS</sequence>
<dbReference type="EMBL" id="VSRR010054359">
    <property type="protein sequence ID" value="MPC80555.1"/>
    <property type="molecule type" value="Genomic_DNA"/>
</dbReference>
<evidence type="ECO:0008006" key="3">
    <source>
        <dbReference type="Google" id="ProtNLM"/>
    </source>
</evidence>
<dbReference type="AlphaFoldDB" id="A0A5B7IEA4"/>
<name>A0A5B7IEA4_PORTR</name>